<dbReference type="Proteomes" id="UP000828390">
    <property type="component" value="Unassembled WGS sequence"/>
</dbReference>
<reference evidence="1" key="2">
    <citation type="submission" date="2020-11" db="EMBL/GenBank/DDBJ databases">
        <authorList>
            <person name="McCartney M.A."/>
            <person name="Auch B."/>
            <person name="Kono T."/>
            <person name="Mallez S."/>
            <person name="Becker A."/>
            <person name="Gohl D.M."/>
            <person name="Silverstein K.A.T."/>
            <person name="Koren S."/>
            <person name="Bechman K.B."/>
            <person name="Herman A."/>
            <person name="Abrahante J.E."/>
            <person name="Garbe J."/>
        </authorList>
    </citation>
    <scope>NUCLEOTIDE SEQUENCE</scope>
    <source>
        <strain evidence="1">Duluth1</strain>
        <tissue evidence="1">Whole animal</tissue>
    </source>
</reference>
<evidence type="ECO:0000313" key="1">
    <source>
        <dbReference type="EMBL" id="KAH3770653.1"/>
    </source>
</evidence>
<protein>
    <submittedName>
        <fullName evidence="1">Uncharacterized protein</fullName>
    </submittedName>
</protein>
<name>A0A9D4E0N2_DREPO</name>
<reference evidence="1" key="1">
    <citation type="journal article" date="2019" name="bioRxiv">
        <title>The Genome of the Zebra Mussel, Dreissena polymorpha: A Resource for Invasive Species Research.</title>
        <authorList>
            <person name="McCartney M.A."/>
            <person name="Auch B."/>
            <person name="Kono T."/>
            <person name="Mallez S."/>
            <person name="Zhang Y."/>
            <person name="Obille A."/>
            <person name="Becker A."/>
            <person name="Abrahante J.E."/>
            <person name="Garbe J."/>
            <person name="Badalamenti J.P."/>
            <person name="Herman A."/>
            <person name="Mangelson H."/>
            <person name="Liachko I."/>
            <person name="Sullivan S."/>
            <person name="Sone E.D."/>
            <person name="Koren S."/>
            <person name="Silverstein K.A.T."/>
            <person name="Beckman K.B."/>
            <person name="Gohl D.M."/>
        </authorList>
    </citation>
    <scope>NUCLEOTIDE SEQUENCE</scope>
    <source>
        <strain evidence="1">Duluth1</strain>
        <tissue evidence="1">Whole animal</tissue>
    </source>
</reference>
<dbReference type="EMBL" id="JAIWYP010000009">
    <property type="protein sequence ID" value="KAH3770653.1"/>
    <property type="molecule type" value="Genomic_DNA"/>
</dbReference>
<comment type="caution">
    <text evidence="1">The sequence shown here is derived from an EMBL/GenBank/DDBJ whole genome shotgun (WGS) entry which is preliminary data.</text>
</comment>
<accession>A0A9D4E0N2</accession>
<organism evidence="1 2">
    <name type="scientific">Dreissena polymorpha</name>
    <name type="common">Zebra mussel</name>
    <name type="synonym">Mytilus polymorpha</name>
    <dbReference type="NCBI Taxonomy" id="45954"/>
    <lineage>
        <taxon>Eukaryota</taxon>
        <taxon>Metazoa</taxon>
        <taxon>Spiralia</taxon>
        <taxon>Lophotrochozoa</taxon>
        <taxon>Mollusca</taxon>
        <taxon>Bivalvia</taxon>
        <taxon>Autobranchia</taxon>
        <taxon>Heteroconchia</taxon>
        <taxon>Euheterodonta</taxon>
        <taxon>Imparidentia</taxon>
        <taxon>Neoheterodontei</taxon>
        <taxon>Myida</taxon>
        <taxon>Dreissenoidea</taxon>
        <taxon>Dreissenidae</taxon>
        <taxon>Dreissena</taxon>
    </lineage>
</organism>
<evidence type="ECO:0000313" key="2">
    <source>
        <dbReference type="Proteomes" id="UP000828390"/>
    </source>
</evidence>
<gene>
    <name evidence="1" type="ORF">DPMN_171945</name>
</gene>
<proteinExistence type="predicted"/>
<sequence length="106" mass="11819">MILPTFMHSKHSGGHFHEDWTINPYRIKCQPPDIVTKNLLTKFLENQTINSVNKVLLNKSTALREGGCGGVVIISKNAPLPNAHVFQPTTNVLTKFHDDRTINVAS</sequence>
<dbReference type="AlphaFoldDB" id="A0A9D4E0N2"/>
<keyword evidence="2" id="KW-1185">Reference proteome</keyword>